<comment type="caution">
    <text evidence="1">The sequence shown here is derived from an EMBL/GenBank/DDBJ whole genome shotgun (WGS) entry which is preliminary data.</text>
</comment>
<name>A3ITL7_9CHRO</name>
<evidence type="ECO:0000313" key="1">
    <source>
        <dbReference type="EMBL" id="EAZ90198.1"/>
    </source>
</evidence>
<gene>
    <name evidence="1" type="ORF">CY0110_30648</name>
</gene>
<dbReference type="AlphaFoldDB" id="A3ITL7"/>
<dbReference type="EMBL" id="AAXW01000029">
    <property type="protein sequence ID" value="EAZ90198.1"/>
    <property type="molecule type" value="Genomic_DNA"/>
</dbReference>
<protein>
    <submittedName>
        <fullName evidence="1">Uncharacterized protein</fullName>
    </submittedName>
</protein>
<organism evidence="1 2">
    <name type="scientific">Crocosphaera chwakensis CCY0110</name>
    <dbReference type="NCBI Taxonomy" id="391612"/>
    <lineage>
        <taxon>Bacteria</taxon>
        <taxon>Bacillati</taxon>
        <taxon>Cyanobacteriota</taxon>
        <taxon>Cyanophyceae</taxon>
        <taxon>Oscillatoriophycideae</taxon>
        <taxon>Chroococcales</taxon>
        <taxon>Aphanothecaceae</taxon>
        <taxon>Crocosphaera</taxon>
        <taxon>Crocosphaera chwakensis</taxon>
    </lineage>
</organism>
<proteinExistence type="predicted"/>
<dbReference type="Proteomes" id="UP000003781">
    <property type="component" value="Unassembled WGS sequence"/>
</dbReference>
<sequence>MYDFFIYLPIDQISVLKFLDNNPPFFEQLTKIKHEENRADNGVSGQSNHELIGLQYMA</sequence>
<keyword evidence="2" id="KW-1185">Reference proteome</keyword>
<reference evidence="1 2" key="1">
    <citation type="submission" date="2007-03" db="EMBL/GenBank/DDBJ databases">
        <authorList>
            <person name="Stal L."/>
            <person name="Ferriera S."/>
            <person name="Johnson J."/>
            <person name="Kravitz S."/>
            <person name="Beeson K."/>
            <person name="Sutton G."/>
            <person name="Rogers Y.-H."/>
            <person name="Friedman R."/>
            <person name="Frazier M."/>
            <person name="Venter J.C."/>
        </authorList>
    </citation>
    <scope>NUCLEOTIDE SEQUENCE [LARGE SCALE GENOMIC DNA]</scope>
    <source>
        <strain evidence="1 2">CCY0110</strain>
    </source>
</reference>
<accession>A3ITL7</accession>
<evidence type="ECO:0000313" key="2">
    <source>
        <dbReference type="Proteomes" id="UP000003781"/>
    </source>
</evidence>